<comment type="caution">
    <text evidence="2">The sequence shown here is derived from an EMBL/GenBank/DDBJ whole genome shotgun (WGS) entry which is preliminary data.</text>
</comment>
<dbReference type="EMBL" id="BFAA01014644">
    <property type="protein sequence ID" value="GCB79399.1"/>
    <property type="molecule type" value="Genomic_DNA"/>
</dbReference>
<dbReference type="GO" id="GO:0005634">
    <property type="term" value="C:nucleus"/>
    <property type="evidence" value="ECO:0007669"/>
    <property type="project" value="TreeGrafter"/>
</dbReference>
<dbReference type="PANTHER" id="PTHR12436:SF38">
    <property type="entry name" value="SAC3 DOMAIN-CONTAINING PROTEIN 1"/>
    <property type="match status" value="1"/>
</dbReference>
<evidence type="ECO:0000313" key="2">
    <source>
        <dbReference type="EMBL" id="GCB79399.1"/>
    </source>
</evidence>
<gene>
    <name evidence="2" type="ORF">scyTo_0019538</name>
</gene>
<reference evidence="2 3" key="1">
    <citation type="journal article" date="2018" name="Nat. Ecol. Evol.">
        <title>Shark genomes provide insights into elasmobranch evolution and the origin of vertebrates.</title>
        <authorList>
            <person name="Hara Y"/>
            <person name="Yamaguchi K"/>
            <person name="Onimaru K"/>
            <person name="Kadota M"/>
            <person name="Koyanagi M"/>
            <person name="Keeley SD"/>
            <person name="Tatsumi K"/>
            <person name="Tanaka K"/>
            <person name="Motone F"/>
            <person name="Kageyama Y"/>
            <person name="Nozu R"/>
            <person name="Adachi N"/>
            <person name="Nishimura O"/>
            <person name="Nakagawa R"/>
            <person name="Tanegashima C"/>
            <person name="Kiyatake I"/>
            <person name="Matsumoto R"/>
            <person name="Murakumo K"/>
            <person name="Nishida K"/>
            <person name="Terakita A"/>
            <person name="Kuratani S"/>
            <person name="Sato K"/>
            <person name="Hyodo S Kuraku.S."/>
        </authorList>
    </citation>
    <scope>NUCLEOTIDE SEQUENCE [LARGE SCALE GENOMIC DNA]</scope>
</reference>
<keyword evidence="3" id="KW-1185">Reference proteome</keyword>
<sequence>MVSVRCAELVVVCIGTCPGMCPDRERDERQRQKLLHKFEILEETARDRLPKADPRRTVKEYSRPAAGKEAAQLCELRPAGVLLLTVHYLIDEIVPRRQEPWAEIYDYVFDRLRSVRQDMTIQQVSGPTAVTILEKSLRFLLCASYWLCEEPIQVFDPKINDVHVQECFSWLLANYSVGGSENEAEFQALAILYNLGM</sequence>
<dbReference type="GO" id="GO:0051225">
    <property type="term" value="P:spindle assembly"/>
    <property type="evidence" value="ECO:0007669"/>
    <property type="project" value="TreeGrafter"/>
</dbReference>
<dbReference type="Proteomes" id="UP000288216">
    <property type="component" value="Unassembled WGS sequence"/>
</dbReference>
<name>A0A401Q1U3_SCYTO</name>
<dbReference type="AlphaFoldDB" id="A0A401Q1U3"/>
<dbReference type="Gene3D" id="1.25.40.990">
    <property type="match status" value="1"/>
</dbReference>
<dbReference type="PANTHER" id="PTHR12436">
    <property type="entry name" value="80 KDA MCM3-ASSOCIATED PROTEIN"/>
    <property type="match status" value="1"/>
</dbReference>
<dbReference type="Pfam" id="PF03399">
    <property type="entry name" value="SAC3_GANP"/>
    <property type="match status" value="1"/>
</dbReference>
<protein>
    <recommendedName>
        <fullName evidence="1">SAC3/GANP/THP3 conserved domain-containing protein</fullName>
    </recommendedName>
</protein>
<dbReference type="GO" id="GO:0051298">
    <property type="term" value="P:centrosome duplication"/>
    <property type="evidence" value="ECO:0007669"/>
    <property type="project" value="TreeGrafter"/>
</dbReference>
<accession>A0A401Q1U3</accession>
<dbReference type="GO" id="GO:0005813">
    <property type="term" value="C:centrosome"/>
    <property type="evidence" value="ECO:0007669"/>
    <property type="project" value="TreeGrafter"/>
</dbReference>
<evidence type="ECO:0000259" key="1">
    <source>
        <dbReference type="Pfam" id="PF03399"/>
    </source>
</evidence>
<organism evidence="2 3">
    <name type="scientific">Scyliorhinus torazame</name>
    <name type="common">Cloudy catshark</name>
    <name type="synonym">Catulus torazame</name>
    <dbReference type="NCBI Taxonomy" id="75743"/>
    <lineage>
        <taxon>Eukaryota</taxon>
        <taxon>Metazoa</taxon>
        <taxon>Chordata</taxon>
        <taxon>Craniata</taxon>
        <taxon>Vertebrata</taxon>
        <taxon>Chondrichthyes</taxon>
        <taxon>Elasmobranchii</taxon>
        <taxon>Galeomorphii</taxon>
        <taxon>Galeoidea</taxon>
        <taxon>Carcharhiniformes</taxon>
        <taxon>Scyliorhinidae</taxon>
        <taxon>Scyliorhinus</taxon>
    </lineage>
</organism>
<feature type="domain" description="SAC3/GANP/THP3 conserved" evidence="1">
    <location>
        <begin position="20"/>
        <end position="196"/>
    </location>
</feature>
<dbReference type="OMA" id="MCPDRER"/>
<evidence type="ECO:0000313" key="3">
    <source>
        <dbReference type="Proteomes" id="UP000288216"/>
    </source>
</evidence>
<dbReference type="OrthoDB" id="264795at2759"/>
<proteinExistence type="predicted"/>
<dbReference type="GO" id="GO:0005819">
    <property type="term" value="C:spindle"/>
    <property type="evidence" value="ECO:0007669"/>
    <property type="project" value="TreeGrafter"/>
</dbReference>
<dbReference type="STRING" id="75743.A0A401Q1U3"/>
<dbReference type="InterPro" id="IPR005062">
    <property type="entry name" value="SAC3/GANP/THP3_conserved"/>
</dbReference>
<dbReference type="InterPro" id="IPR045107">
    <property type="entry name" value="SAC3/GANP/THP3"/>
</dbReference>